<dbReference type="InterPro" id="IPR014876">
    <property type="entry name" value="DEK_C"/>
</dbReference>
<dbReference type="Gene3D" id="1.10.10.60">
    <property type="entry name" value="Homeodomain-like"/>
    <property type="match status" value="1"/>
</dbReference>
<dbReference type="InterPro" id="IPR036885">
    <property type="entry name" value="SWIB_MDM2_dom_sf"/>
</dbReference>
<evidence type="ECO:0000259" key="3">
    <source>
        <dbReference type="PROSITE" id="PS51998"/>
    </source>
</evidence>
<feature type="domain" description="DEK-C" evidence="3">
    <location>
        <begin position="5"/>
        <end position="60"/>
    </location>
</feature>
<feature type="domain" description="DM2" evidence="2">
    <location>
        <begin position="135"/>
        <end position="212"/>
    </location>
</feature>
<sequence length="377" mass="41895">MAASPPSASALEDAIRSILETAKLEEVTQRTLREQLAGQFGCDLTDEKALIKELTIQVLSERQEREEAEASRQPAGDGEASVKIEGALGLVPSDDESRDDSSSSSDSEEEKKVKRKIAGRKKEKSGGEEKKKGGGFNKEYAWSEEMAAFLGEGYMSRPQVTKRMWEYIKTQGLQKPEDRRVILCDERLQRLFSVPSLNMFKLPVMINKHMRQDDREEEAEEGREKQEGGEVGKKERASTTPRNPKRKKTREAGTPAKRGGFPPEKISVQLQGLMGKATASRNEVVKEIWTHVKSHNLQDPAVSVREPSLPRALLHSLSSLASSLRVLTALLRLPTLHVRQNRMMISCDATLKGILGVDACHGFGISKLLTPHFLGRA</sequence>
<gene>
    <name evidence="4" type="ORF">NSK_002513</name>
</gene>
<proteinExistence type="predicted"/>
<name>A0A4D9DA23_9STRA</name>
<dbReference type="OrthoDB" id="10251073at2759"/>
<dbReference type="Gene3D" id="1.10.245.10">
    <property type="entry name" value="SWIB/MDM2 domain"/>
    <property type="match status" value="3"/>
</dbReference>
<protein>
    <recommendedName>
        <fullName evidence="6">DM2 domain-containing protein</fullName>
    </recommendedName>
</protein>
<organism evidence="4 5">
    <name type="scientific">Nannochloropsis salina CCMP1776</name>
    <dbReference type="NCBI Taxonomy" id="1027361"/>
    <lineage>
        <taxon>Eukaryota</taxon>
        <taxon>Sar</taxon>
        <taxon>Stramenopiles</taxon>
        <taxon>Ochrophyta</taxon>
        <taxon>Eustigmatophyceae</taxon>
        <taxon>Eustigmatales</taxon>
        <taxon>Monodopsidaceae</taxon>
        <taxon>Microchloropsis</taxon>
        <taxon>Microchloropsis salina</taxon>
    </lineage>
</organism>
<feature type="compositionally biased region" description="Basic and acidic residues" evidence="1">
    <location>
        <begin position="61"/>
        <end position="70"/>
    </location>
</feature>
<dbReference type="InterPro" id="IPR019835">
    <property type="entry name" value="SWIB_domain"/>
</dbReference>
<dbReference type="Pfam" id="PF08766">
    <property type="entry name" value="DEK_C"/>
    <property type="match status" value="1"/>
</dbReference>
<feature type="compositionally biased region" description="Basic residues" evidence="1">
    <location>
        <begin position="113"/>
        <end position="123"/>
    </location>
</feature>
<dbReference type="SUPFAM" id="SSF109715">
    <property type="entry name" value="DEK C-terminal domain"/>
    <property type="match status" value="1"/>
</dbReference>
<dbReference type="EMBL" id="SDOX01000009">
    <property type="protein sequence ID" value="TFJ86305.1"/>
    <property type="molecule type" value="Genomic_DNA"/>
</dbReference>
<dbReference type="CDD" id="cd10567">
    <property type="entry name" value="SWIB-MDM2_like"/>
    <property type="match status" value="2"/>
</dbReference>
<dbReference type="InterPro" id="IPR003121">
    <property type="entry name" value="SWIB_MDM2_domain"/>
</dbReference>
<evidence type="ECO:0008006" key="6">
    <source>
        <dbReference type="Google" id="ProtNLM"/>
    </source>
</evidence>
<dbReference type="AlphaFoldDB" id="A0A4D9DA23"/>
<feature type="region of interest" description="Disordered" evidence="1">
    <location>
        <begin position="211"/>
        <end position="264"/>
    </location>
</feature>
<dbReference type="SMART" id="SM00151">
    <property type="entry name" value="SWIB"/>
    <property type="match status" value="2"/>
</dbReference>
<feature type="compositionally biased region" description="Basic and acidic residues" evidence="1">
    <location>
        <begin position="222"/>
        <end position="237"/>
    </location>
</feature>
<dbReference type="PROSITE" id="PS51998">
    <property type="entry name" value="DEK_C"/>
    <property type="match status" value="1"/>
</dbReference>
<evidence type="ECO:0000259" key="2">
    <source>
        <dbReference type="PROSITE" id="PS51925"/>
    </source>
</evidence>
<accession>A0A4D9DA23</accession>
<reference evidence="4 5" key="1">
    <citation type="submission" date="2019-01" db="EMBL/GenBank/DDBJ databases">
        <title>Nuclear Genome Assembly of the Microalgal Biofuel strain Nannochloropsis salina CCMP1776.</title>
        <authorList>
            <person name="Hovde B."/>
        </authorList>
    </citation>
    <scope>NUCLEOTIDE SEQUENCE [LARGE SCALE GENOMIC DNA]</scope>
    <source>
        <strain evidence="4 5">CCMP1776</strain>
    </source>
</reference>
<evidence type="ECO:0000313" key="4">
    <source>
        <dbReference type="EMBL" id="TFJ86305.1"/>
    </source>
</evidence>
<feature type="region of interest" description="Disordered" evidence="1">
    <location>
        <begin position="59"/>
        <end position="135"/>
    </location>
</feature>
<dbReference type="Proteomes" id="UP000355283">
    <property type="component" value="Unassembled WGS sequence"/>
</dbReference>
<dbReference type="Pfam" id="PF02201">
    <property type="entry name" value="SWIB"/>
    <property type="match status" value="2"/>
</dbReference>
<dbReference type="PROSITE" id="PS51925">
    <property type="entry name" value="SWIB_MDM2"/>
    <property type="match status" value="1"/>
</dbReference>
<keyword evidence="5" id="KW-1185">Reference proteome</keyword>
<dbReference type="SUPFAM" id="SSF47592">
    <property type="entry name" value="SWIB/MDM2 domain"/>
    <property type="match status" value="2"/>
</dbReference>
<dbReference type="PANTHER" id="PTHR13844">
    <property type="entry name" value="SWI/SNF-RELATED MATRIX-ASSOCIATED ACTIN-DEPENDENT REGULATOR OF CHROMATIN SUBFAMILY D"/>
    <property type="match status" value="1"/>
</dbReference>
<evidence type="ECO:0000256" key="1">
    <source>
        <dbReference type="SAM" id="MobiDB-lite"/>
    </source>
</evidence>
<comment type="caution">
    <text evidence="4">The sequence shown here is derived from an EMBL/GenBank/DDBJ whole genome shotgun (WGS) entry which is preliminary data.</text>
</comment>
<evidence type="ECO:0000313" key="5">
    <source>
        <dbReference type="Proteomes" id="UP000355283"/>
    </source>
</evidence>